<sequence length="337" mass="37392">MMNWVTVDSEQPKQPIDVWNASAGTVVEGDLDLSDSHIQHLPEQLTVTGCLTLDGCLSLHELPSGLRCYKLSARGSALRSIPADIQVQSRLDLSDCVQLEALPAGLKVGTLIVAGCSSLRTLPEGFDIYFLDMTRCTRITSFPGHGRERMGRLIARECTALRELPNWLRGVGLLDVSGCSALQALPEQLQVAGWIDLADTAITELPASMQGTALRWRSVLIDEHIAFRPHEIQADEVLKEKNVERRRVLLERMGHERFVEQVQPETLDTDVDPGGLRRLLRIQMANDEPLFLLAVQCPSTGRQYTLRVPPTMQTCHQAAAWIAGFDNPDDYHPALES</sequence>
<dbReference type="Proteomes" id="UP000597444">
    <property type="component" value="Unassembled WGS sequence"/>
</dbReference>
<gene>
    <name evidence="2" type="ORF">KSF_070300</name>
</gene>
<name>A0A8J3N3E7_9CHLR</name>
<dbReference type="EMBL" id="BNJK01000001">
    <property type="protein sequence ID" value="GHO96982.1"/>
    <property type="molecule type" value="Genomic_DNA"/>
</dbReference>
<dbReference type="InterPro" id="IPR032675">
    <property type="entry name" value="LRR_dom_sf"/>
</dbReference>
<dbReference type="InterPro" id="IPR046633">
    <property type="entry name" value="DUF6745"/>
</dbReference>
<dbReference type="RefSeq" id="WP_220207570.1">
    <property type="nucleotide sequence ID" value="NZ_BNJK01000001.1"/>
</dbReference>
<dbReference type="Pfam" id="PF20530">
    <property type="entry name" value="DUF6745"/>
    <property type="match status" value="1"/>
</dbReference>
<dbReference type="SUPFAM" id="SSF52058">
    <property type="entry name" value="L domain-like"/>
    <property type="match status" value="1"/>
</dbReference>
<organism evidence="2 3">
    <name type="scientific">Reticulibacter mediterranei</name>
    <dbReference type="NCBI Taxonomy" id="2778369"/>
    <lineage>
        <taxon>Bacteria</taxon>
        <taxon>Bacillati</taxon>
        <taxon>Chloroflexota</taxon>
        <taxon>Ktedonobacteria</taxon>
        <taxon>Ktedonobacterales</taxon>
        <taxon>Reticulibacteraceae</taxon>
        <taxon>Reticulibacter</taxon>
    </lineage>
</organism>
<dbReference type="PANTHER" id="PTHR36766:SF40">
    <property type="entry name" value="DISEASE RESISTANCE PROTEIN RGA3"/>
    <property type="match status" value="1"/>
</dbReference>
<feature type="domain" description="DUF6745" evidence="1">
    <location>
        <begin position="193"/>
        <end position="335"/>
    </location>
</feature>
<evidence type="ECO:0000313" key="3">
    <source>
        <dbReference type="Proteomes" id="UP000597444"/>
    </source>
</evidence>
<evidence type="ECO:0000313" key="2">
    <source>
        <dbReference type="EMBL" id="GHO96982.1"/>
    </source>
</evidence>
<reference evidence="2" key="1">
    <citation type="submission" date="2020-10" db="EMBL/GenBank/DDBJ databases">
        <title>Taxonomic study of unclassified bacteria belonging to the class Ktedonobacteria.</title>
        <authorList>
            <person name="Yabe S."/>
            <person name="Wang C.M."/>
            <person name="Zheng Y."/>
            <person name="Sakai Y."/>
            <person name="Cavaletti L."/>
            <person name="Monciardini P."/>
            <person name="Donadio S."/>
        </authorList>
    </citation>
    <scope>NUCLEOTIDE SEQUENCE</scope>
    <source>
        <strain evidence="2">ID150040</strain>
    </source>
</reference>
<protein>
    <recommendedName>
        <fullName evidence="1">DUF6745 domain-containing protein</fullName>
    </recommendedName>
</protein>
<comment type="caution">
    <text evidence="2">The sequence shown here is derived from an EMBL/GenBank/DDBJ whole genome shotgun (WGS) entry which is preliminary data.</text>
</comment>
<accession>A0A8J3N3E7</accession>
<dbReference type="Gene3D" id="3.80.10.10">
    <property type="entry name" value="Ribonuclease Inhibitor"/>
    <property type="match status" value="1"/>
</dbReference>
<dbReference type="AlphaFoldDB" id="A0A8J3N3E7"/>
<evidence type="ECO:0000259" key="1">
    <source>
        <dbReference type="Pfam" id="PF20530"/>
    </source>
</evidence>
<proteinExistence type="predicted"/>
<keyword evidence="3" id="KW-1185">Reference proteome</keyword>
<dbReference type="PANTHER" id="PTHR36766">
    <property type="entry name" value="PLANT BROAD-SPECTRUM MILDEW RESISTANCE PROTEIN RPW8"/>
    <property type="match status" value="1"/>
</dbReference>